<evidence type="ECO:0000256" key="3">
    <source>
        <dbReference type="ARBA" id="ARBA00022777"/>
    </source>
</evidence>
<dbReference type="PANTHER" id="PTHR37419:SF1">
    <property type="entry name" value="SERINE_THREONINE-PROTEIN KINASE TOXIN HIPA"/>
    <property type="match status" value="1"/>
</dbReference>
<sequence>MTAGRNPLAINHLAVATPQGASGTLAQEDGRFLFGYVREASRAAEISLLMPYRIAQYESRELHPIFQMNLPEGYVLERLRNRVAKAAPVDPMLLLALTGREASIGRVRVEAPEDLSKALGLAPGEGRGERLEEILAWEGAGSLFDELAQRYLFRTGISGVQPKLLVPEALPPGKVSLATSDLIVKSGGGDYPGLAVNEFVCMCALRRAGVPVPEFFLSADRELFVMRRFDRAADGAALGFEEMAVLMGKGAAQKYEGSYEQVARVVEMFCAPQRRLAALAQLFDQIALSCILGNGDAHLKNFGVLYTDPTSEDVWAAPAYDVVNTTAYIPQDSLALTLGGSKSFFAARLHLLDFGERCGVAEPRRRIQFLIGAVEEEMAAQRELLAGEPAVGSGIRRAFENFSRGF</sequence>
<dbReference type="PANTHER" id="PTHR37419">
    <property type="entry name" value="SERINE/THREONINE-PROTEIN KINASE TOXIN HIPA"/>
    <property type="match status" value="1"/>
</dbReference>
<dbReference type="InterPro" id="IPR052028">
    <property type="entry name" value="HipA_Ser/Thr_kinase"/>
</dbReference>
<evidence type="ECO:0000256" key="1">
    <source>
        <dbReference type="ARBA" id="ARBA00010164"/>
    </source>
</evidence>
<keyword evidence="7" id="KW-1185">Reference proteome</keyword>
<dbReference type="Pfam" id="PF13657">
    <property type="entry name" value="Couple_hipA"/>
    <property type="match status" value="1"/>
</dbReference>
<evidence type="ECO:0000313" key="7">
    <source>
        <dbReference type="Proteomes" id="UP001595886"/>
    </source>
</evidence>
<dbReference type="InterPro" id="IPR017508">
    <property type="entry name" value="HipA_N1"/>
</dbReference>
<evidence type="ECO:0000259" key="4">
    <source>
        <dbReference type="Pfam" id="PF07804"/>
    </source>
</evidence>
<dbReference type="InterPro" id="IPR012893">
    <property type="entry name" value="HipA-like_C"/>
</dbReference>
<evidence type="ECO:0000313" key="6">
    <source>
        <dbReference type="EMBL" id="MFC4820609.1"/>
    </source>
</evidence>
<dbReference type="Pfam" id="PF07804">
    <property type="entry name" value="HipA_C"/>
    <property type="match status" value="1"/>
</dbReference>
<name>A0ABV9QYN6_9GAMM</name>
<feature type="domain" description="HipA N-terminal subdomain 1" evidence="5">
    <location>
        <begin position="13"/>
        <end position="109"/>
    </location>
</feature>
<comment type="similarity">
    <text evidence="1">Belongs to the HipA Ser/Thr kinase family.</text>
</comment>
<keyword evidence="3" id="KW-0418">Kinase</keyword>
<dbReference type="NCBIfam" id="TIGR03071">
    <property type="entry name" value="couple_hipA"/>
    <property type="match status" value="1"/>
</dbReference>
<evidence type="ECO:0000259" key="5">
    <source>
        <dbReference type="Pfam" id="PF13657"/>
    </source>
</evidence>
<accession>A0ABV9QYN6</accession>
<dbReference type="Proteomes" id="UP001595886">
    <property type="component" value="Unassembled WGS sequence"/>
</dbReference>
<feature type="domain" description="HipA-like C-terminal" evidence="4">
    <location>
        <begin position="156"/>
        <end position="379"/>
    </location>
</feature>
<proteinExistence type="inferred from homology"/>
<dbReference type="RefSeq" id="WP_380020474.1">
    <property type="nucleotide sequence ID" value="NZ_JBHSHD010000007.1"/>
</dbReference>
<evidence type="ECO:0000256" key="2">
    <source>
        <dbReference type="ARBA" id="ARBA00022679"/>
    </source>
</evidence>
<reference evidence="7" key="1">
    <citation type="journal article" date="2019" name="Int. J. Syst. Evol. Microbiol.">
        <title>The Global Catalogue of Microorganisms (GCM) 10K type strain sequencing project: providing services to taxonomists for standard genome sequencing and annotation.</title>
        <authorList>
            <consortium name="The Broad Institute Genomics Platform"/>
            <consortium name="The Broad Institute Genome Sequencing Center for Infectious Disease"/>
            <person name="Wu L."/>
            <person name="Ma J."/>
        </authorList>
    </citation>
    <scope>NUCLEOTIDE SEQUENCE [LARGE SCALE GENOMIC DNA]</scope>
    <source>
        <strain evidence="7">CCUG 30340</strain>
    </source>
</reference>
<dbReference type="EMBL" id="JBHSHD010000007">
    <property type="protein sequence ID" value="MFC4820609.1"/>
    <property type="molecule type" value="Genomic_DNA"/>
</dbReference>
<protein>
    <submittedName>
        <fullName evidence="6">Type II toxin-antitoxin system HipA family toxin</fullName>
    </submittedName>
</protein>
<gene>
    <name evidence="6" type="ORF">ACFO6Q_09750</name>
</gene>
<keyword evidence="2" id="KW-0808">Transferase</keyword>
<organism evidence="6 7">
    <name type="scientific">Dokdonella ginsengisoli</name>
    <dbReference type="NCBI Taxonomy" id="363846"/>
    <lineage>
        <taxon>Bacteria</taxon>
        <taxon>Pseudomonadati</taxon>
        <taxon>Pseudomonadota</taxon>
        <taxon>Gammaproteobacteria</taxon>
        <taxon>Lysobacterales</taxon>
        <taxon>Rhodanobacteraceae</taxon>
        <taxon>Dokdonella</taxon>
    </lineage>
</organism>
<comment type="caution">
    <text evidence="6">The sequence shown here is derived from an EMBL/GenBank/DDBJ whole genome shotgun (WGS) entry which is preliminary data.</text>
</comment>
<dbReference type="Gene3D" id="1.10.1070.20">
    <property type="match status" value="1"/>
</dbReference>